<dbReference type="Proteomes" id="UP001153069">
    <property type="component" value="Unassembled WGS sequence"/>
</dbReference>
<name>A0A9N8DYE3_9STRA</name>
<reference evidence="1" key="1">
    <citation type="submission" date="2020-06" db="EMBL/GenBank/DDBJ databases">
        <authorList>
            <consortium name="Plant Systems Biology data submission"/>
        </authorList>
    </citation>
    <scope>NUCLEOTIDE SEQUENCE</scope>
    <source>
        <strain evidence="1">D6</strain>
    </source>
</reference>
<evidence type="ECO:0000313" key="1">
    <source>
        <dbReference type="EMBL" id="CAB9508925.1"/>
    </source>
</evidence>
<dbReference type="AlphaFoldDB" id="A0A9N8DYE3"/>
<evidence type="ECO:0000313" key="2">
    <source>
        <dbReference type="Proteomes" id="UP001153069"/>
    </source>
</evidence>
<protein>
    <submittedName>
        <fullName evidence="1">Uncharacterized protein</fullName>
    </submittedName>
</protein>
<organism evidence="1 2">
    <name type="scientific">Seminavis robusta</name>
    <dbReference type="NCBI Taxonomy" id="568900"/>
    <lineage>
        <taxon>Eukaryota</taxon>
        <taxon>Sar</taxon>
        <taxon>Stramenopiles</taxon>
        <taxon>Ochrophyta</taxon>
        <taxon>Bacillariophyta</taxon>
        <taxon>Bacillariophyceae</taxon>
        <taxon>Bacillariophycidae</taxon>
        <taxon>Naviculales</taxon>
        <taxon>Naviculaceae</taxon>
        <taxon>Seminavis</taxon>
    </lineage>
</organism>
<keyword evidence="2" id="KW-1185">Reference proteome</keyword>
<proteinExistence type="predicted"/>
<sequence length="135" mass="14882">MAAIDQHTHLEHPAASPYQEVEGFLPQQEGPQSSIRITRFFEVRRVHSSATELRLSMDVPAGVSLRDLHIHVGGLCDNKNKKNQNCTLCVSQHGGSTGRAFSLNAQSVDLANLTAVLNHDELQIIAPKHRRRASV</sequence>
<gene>
    <name evidence="1" type="ORF">SEMRO_367_G127720.1</name>
</gene>
<comment type="caution">
    <text evidence="1">The sequence shown here is derived from an EMBL/GenBank/DDBJ whole genome shotgun (WGS) entry which is preliminary data.</text>
</comment>
<dbReference type="EMBL" id="CAICTM010000366">
    <property type="protein sequence ID" value="CAB9508925.1"/>
    <property type="molecule type" value="Genomic_DNA"/>
</dbReference>
<accession>A0A9N8DYE3</accession>